<keyword evidence="2" id="KW-1185">Reference proteome</keyword>
<organism evidence="1 2">
    <name type="scientific">Lecanicillium saksenae</name>
    <dbReference type="NCBI Taxonomy" id="468837"/>
    <lineage>
        <taxon>Eukaryota</taxon>
        <taxon>Fungi</taxon>
        <taxon>Dikarya</taxon>
        <taxon>Ascomycota</taxon>
        <taxon>Pezizomycotina</taxon>
        <taxon>Sordariomycetes</taxon>
        <taxon>Hypocreomycetidae</taxon>
        <taxon>Hypocreales</taxon>
        <taxon>Cordycipitaceae</taxon>
        <taxon>Lecanicillium</taxon>
    </lineage>
</organism>
<sequence>MAANKEGYDRRLKMVEGIAKSIETVAYVDQCPFNFNNFIYKVELESPAVPASFSGNQPGTTAPPEAGVDTLIVRLSNLRAEGLNNSNRVSSDVACSFIARQAIATASLEQIVPATYAWAPAKSIDAIEEVNFGWVVNEYKPGQDLDAQLPSLTQEEKENVLDHIAKIVSALQNATVPPSVQQFGGLRFDAKGAIVSAEMALVKGGPFNIYTDLWAAKLESQLAEAETSPVLEGWRDEDIAKRIRGFIMNGGLNKALQGVGLSERAFVHGDLTTNNMLYDATSKKITALLDFDWSVVTHPAEEFFSGFRDIGGCIQDEPKGFQAAILANDFSSRPESLTEEENQQWRNAKDWSAAAGRNDVRLPSDIAGVEKIKTLHDFSDAICPFELSSAVMLRRLSEEAKAKKMKEVRETITEFLDNHN</sequence>
<protein>
    <submittedName>
        <fullName evidence="1">Uncharacterized protein</fullName>
    </submittedName>
</protein>
<comment type="caution">
    <text evidence="1">The sequence shown here is derived from an EMBL/GenBank/DDBJ whole genome shotgun (WGS) entry which is preliminary data.</text>
</comment>
<name>A0ACC1R1H2_9HYPO</name>
<gene>
    <name evidence="1" type="ORF">NLG97_g2473</name>
</gene>
<dbReference type="Proteomes" id="UP001148737">
    <property type="component" value="Unassembled WGS sequence"/>
</dbReference>
<reference evidence="1" key="1">
    <citation type="submission" date="2022-07" db="EMBL/GenBank/DDBJ databases">
        <title>Genome Sequence of Lecanicillium saksenae.</title>
        <authorList>
            <person name="Buettner E."/>
        </authorList>
    </citation>
    <scope>NUCLEOTIDE SEQUENCE</scope>
    <source>
        <strain evidence="1">VT-O1</strain>
    </source>
</reference>
<accession>A0ACC1R1H2</accession>
<dbReference type="EMBL" id="JANAKD010000169">
    <property type="protein sequence ID" value="KAJ3496688.1"/>
    <property type="molecule type" value="Genomic_DNA"/>
</dbReference>
<proteinExistence type="predicted"/>
<evidence type="ECO:0000313" key="2">
    <source>
        <dbReference type="Proteomes" id="UP001148737"/>
    </source>
</evidence>
<evidence type="ECO:0000313" key="1">
    <source>
        <dbReference type="EMBL" id="KAJ3496688.1"/>
    </source>
</evidence>